<protein>
    <submittedName>
        <fullName evidence="1">Uncharacterized protein</fullName>
    </submittedName>
</protein>
<sequence>MSAHRGADPEDDRRLRRPGEQRLCFSVRRAVGTSHRGKAGARMMPGVPSSDLIDRLGLAGSANLRGGHENCENCENCENYETNETCEQHEQRAACD</sequence>
<evidence type="ECO:0000313" key="1">
    <source>
        <dbReference type="EMBL" id="AKU97983.1"/>
    </source>
</evidence>
<reference evidence="1 2" key="1">
    <citation type="submission" date="2015-08" db="EMBL/GenBank/DDBJ databases">
        <authorList>
            <person name="Babu N.S."/>
            <person name="Beckwith C.J."/>
            <person name="Beseler K.G."/>
            <person name="Brison A."/>
            <person name="Carone J.V."/>
            <person name="Caskin T.P."/>
            <person name="Diamond M."/>
            <person name="Durham M.E."/>
            <person name="Foxe J.M."/>
            <person name="Go M."/>
            <person name="Henderson B.A."/>
            <person name="Jones I.B."/>
            <person name="McGettigan J.A."/>
            <person name="Micheletti S.J."/>
            <person name="Nasrallah M.E."/>
            <person name="Ortiz D."/>
            <person name="Piller C.R."/>
            <person name="Privatt S.R."/>
            <person name="Schneider S.L."/>
            <person name="Sharp S."/>
            <person name="Smith T.C."/>
            <person name="Stanton J.D."/>
            <person name="Ullery H.E."/>
            <person name="Wilson R.J."/>
            <person name="Serrano M.G."/>
            <person name="Buck G."/>
            <person name="Lee V."/>
            <person name="Wang Y."/>
            <person name="Carvalho R."/>
            <person name="Voegtly L."/>
            <person name="Shi R."/>
            <person name="Duckworth R."/>
            <person name="Johnson A."/>
            <person name="Loviza R."/>
            <person name="Walstead R."/>
            <person name="Shah Z."/>
            <person name="Kiflezghi M."/>
            <person name="Wade K."/>
            <person name="Ball S.L."/>
            <person name="Bradley K.W."/>
            <person name="Asai D.J."/>
            <person name="Bowman C.A."/>
            <person name="Russell D.A."/>
            <person name="Pope W.H."/>
            <person name="Jacobs-Sera D."/>
            <person name="Hendrix R.W."/>
            <person name="Hatfull G.F."/>
        </authorList>
    </citation>
    <scope>NUCLEOTIDE SEQUENCE [LARGE SCALE GENOMIC DNA]</scope>
    <source>
        <strain evidence="1 2">DSM 27648</strain>
    </source>
</reference>
<dbReference type="STRING" id="1391654.AKJ09_04647"/>
<keyword evidence="2" id="KW-1185">Reference proteome</keyword>
<organism evidence="1 2">
    <name type="scientific">Labilithrix luteola</name>
    <dbReference type="NCBI Taxonomy" id="1391654"/>
    <lineage>
        <taxon>Bacteria</taxon>
        <taxon>Pseudomonadati</taxon>
        <taxon>Myxococcota</taxon>
        <taxon>Polyangia</taxon>
        <taxon>Polyangiales</taxon>
        <taxon>Labilitrichaceae</taxon>
        <taxon>Labilithrix</taxon>
    </lineage>
</organism>
<gene>
    <name evidence="1" type="ORF">AKJ09_04647</name>
</gene>
<name>A0A0K1PWS8_9BACT</name>
<dbReference type="EMBL" id="CP012333">
    <property type="protein sequence ID" value="AKU97983.1"/>
    <property type="molecule type" value="Genomic_DNA"/>
</dbReference>
<accession>A0A0K1PWS8</accession>
<dbReference type="Proteomes" id="UP000064967">
    <property type="component" value="Chromosome"/>
</dbReference>
<proteinExistence type="predicted"/>
<dbReference type="KEGG" id="llu:AKJ09_04647"/>
<dbReference type="AlphaFoldDB" id="A0A0K1PWS8"/>
<evidence type="ECO:0000313" key="2">
    <source>
        <dbReference type="Proteomes" id="UP000064967"/>
    </source>
</evidence>